<feature type="chain" id="PRO_5035270135" evidence="2">
    <location>
        <begin position="19"/>
        <end position="75"/>
    </location>
</feature>
<keyword evidence="4" id="KW-1185">Reference proteome</keyword>
<evidence type="ECO:0000313" key="4">
    <source>
        <dbReference type="Proteomes" id="UP000747542"/>
    </source>
</evidence>
<keyword evidence="2" id="KW-0732">Signal</keyword>
<proteinExistence type="predicted"/>
<feature type="signal peptide" evidence="2">
    <location>
        <begin position="1"/>
        <end position="18"/>
    </location>
</feature>
<evidence type="ECO:0000256" key="2">
    <source>
        <dbReference type="SAM" id="SignalP"/>
    </source>
</evidence>
<reference evidence="3" key="1">
    <citation type="journal article" date="2021" name="Sci. Adv.">
        <title>The American lobster genome reveals insights on longevity, neural, and immune adaptations.</title>
        <authorList>
            <person name="Polinski J.M."/>
            <person name="Zimin A.V."/>
            <person name="Clark K.F."/>
            <person name="Kohn A.B."/>
            <person name="Sadowski N."/>
            <person name="Timp W."/>
            <person name="Ptitsyn A."/>
            <person name="Khanna P."/>
            <person name="Romanova D.Y."/>
            <person name="Williams P."/>
            <person name="Greenwood S.J."/>
            <person name="Moroz L.L."/>
            <person name="Walt D.R."/>
            <person name="Bodnar A.G."/>
        </authorList>
    </citation>
    <scope>NUCLEOTIDE SEQUENCE</scope>
    <source>
        <strain evidence="3">GMGI-L3</strain>
    </source>
</reference>
<feature type="region of interest" description="Disordered" evidence="1">
    <location>
        <begin position="26"/>
        <end position="75"/>
    </location>
</feature>
<dbReference type="Proteomes" id="UP000747542">
    <property type="component" value="Unassembled WGS sequence"/>
</dbReference>
<protein>
    <submittedName>
        <fullName evidence="3">Putative Larval cuticle protein 2-like 2</fullName>
    </submittedName>
</protein>
<gene>
    <name evidence="3" type="primary">Lcpr2-L2</name>
    <name evidence="3" type="ORF">Hamer_G023988</name>
</gene>
<comment type="caution">
    <text evidence="3">The sequence shown here is derived from an EMBL/GenBank/DDBJ whole genome shotgun (WGS) entry which is preliminary data.</text>
</comment>
<evidence type="ECO:0000313" key="3">
    <source>
        <dbReference type="EMBL" id="KAG7170522.1"/>
    </source>
</evidence>
<organism evidence="3 4">
    <name type="scientific">Homarus americanus</name>
    <name type="common">American lobster</name>
    <dbReference type="NCBI Taxonomy" id="6706"/>
    <lineage>
        <taxon>Eukaryota</taxon>
        <taxon>Metazoa</taxon>
        <taxon>Ecdysozoa</taxon>
        <taxon>Arthropoda</taxon>
        <taxon>Crustacea</taxon>
        <taxon>Multicrustacea</taxon>
        <taxon>Malacostraca</taxon>
        <taxon>Eumalacostraca</taxon>
        <taxon>Eucarida</taxon>
        <taxon>Decapoda</taxon>
        <taxon>Pleocyemata</taxon>
        <taxon>Astacidea</taxon>
        <taxon>Nephropoidea</taxon>
        <taxon>Nephropidae</taxon>
        <taxon>Homarus</taxon>
    </lineage>
</organism>
<evidence type="ECO:0000256" key="1">
    <source>
        <dbReference type="SAM" id="MobiDB-lite"/>
    </source>
</evidence>
<accession>A0A8J5K4L3</accession>
<name>A0A8J5K4L3_HOMAM</name>
<dbReference type="EMBL" id="JAHLQT010013974">
    <property type="protein sequence ID" value="KAG7170522.1"/>
    <property type="molecule type" value="Genomic_DNA"/>
</dbReference>
<sequence>MKYTVMVAVLALVALVVARPDSVLDFEGEDHEHEQEGEAGEELLQVSPGSRAPTGESGEALLQVSLRSRVPTGEY</sequence>
<dbReference type="AlphaFoldDB" id="A0A8J5K4L3"/>